<keyword evidence="8 16" id="KW-0808">Transferase</keyword>
<evidence type="ECO:0000256" key="9">
    <source>
        <dbReference type="ARBA" id="ARBA00022741"/>
    </source>
</evidence>
<keyword evidence="16" id="KW-0479">Metal-binding</keyword>
<keyword evidence="13 16" id="KW-0173">Coenzyme A biosynthesis</keyword>
<feature type="binding site" evidence="16">
    <location>
        <position position="133"/>
    </location>
    <ligand>
        <name>ATP</name>
        <dbReference type="ChEBI" id="CHEBI:30616"/>
    </ligand>
</feature>
<dbReference type="Pfam" id="PF03309">
    <property type="entry name" value="Pan_kinase"/>
    <property type="match status" value="1"/>
</dbReference>
<organism evidence="17 18">
    <name type="scientific">Sphingoaurantiacus capsulatus</name>
    <dbReference type="NCBI Taxonomy" id="1771310"/>
    <lineage>
        <taxon>Bacteria</taxon>
        <taxon>Pseudomonadati</taxon>
        <taxon>Pseudomonadota</taxon>
        <taxon>Alphaproteobacteria</taxon>
        <taxon>Sphingomonadales</taxon>
        <taxon>Sphingosinicellaceae</taxon>
        <taxon>Sphingoaurantiacus</taxon>
    </lineage>
</organism>
<comment type="function">
    <text evidence="16">Catalyzes the phosphorylation of pantothenate (Pan), the first step in CoA biosynthesis.</text>
</comment>
<dbReference type="CDD" id="cd24015">
    <property type="entry name" value="ASKHA_NBD_PanK-III"/>
    <property type="match status" value="1"/>
</dbReference>
<dbReference type="NCBIfam" id="NF009855">
    <property type="entry name" value="PRK13321.1"/>
    <property type="match status" value="1"/>
</dbReference>
<evidence type="ECO:0000256" key="4">
    <source>
        <dbReference type="ARBA" id="ARBA00005225"/>
    </source>
</evidence>
<evidence type="ECO:0000313" key="17">
    <source>
        <dbReference type="EMBL" id="MFC3713905.1"/>
    </source>
</evidence>
<feature type="active site" description="Proton acceptor" evidence="16">
    <location>
        <position position="110"/>
    </location>
</feature>
<keyword evidence="12 16" id="KW-0630">Potassium</keyword>
<proteinExistence type="inferred from homology"/>
<dbReference type="NCBIfam" id="NF009848">
    <property type="entry name" value="PRK13318.1-6"/>
    <property type="match status" value="1"/>
</dbReference>
<dbReference type="Gene3D" id="3.30.420.40">
    <property type="match status" value="2"/>
</dbReference>
<dbReference type="NCBIfam" id="TIGR00671">
    <property type="entry name" value="baf"/>
    <property type="match status" value="1"/>
</dbReference>
<feature type="binding site" evidence="16">
    <location>
        <begin position="108"/>
        <end position="111"/>
    </location>
    <ligand>
        <name>substrate</name>
    </ligand>
</feature>
<evidence type="ECO:0000256" key="3">
    <source>
        <dbReference type="ARBA" id="ARBA00004496"/>
    </source>
</evidence>
<dbReference type="InterPro" id="IPR004619">
    <property type="entry name" value="Type_III_PanK"/>
</dbReference>
<accession>A0ABV7XCM0</accession>
<evidence type="ECO:0000256" key="15">
    <source>
        <dbReference type="ARBA" id="ARBA00040883"/>
    </source>
</evidence>
<feature type="binding site" evidence="16">
    <location>
        <position position="130"/>
    </location>
    <ligand>
        <name>K(+)</name>
        <dbReference type="ChEBI" id="CHEBI:29103"/>
    </ligand>
</feature>
<dbReference type="GO" id="GO:0004594">
    <property type="term" value="F:pantothenate kinase activity"/>
    <property type="evidence" value="ECO:0007669"/>
    <property type="project" value="UniProtKB-EC"/>
</dbReference>
<dbReference type="PANTHER" id="PTHR34265">
    <property type="entry name" value="TYPE III PANTOTHENATE KINASE"/>
    <property type="match status" value="1"/>
</dbReference>
<evidence type="ECO:0000256" key="10">
    <source>
        <dbReference type="ARBA" id="ARBA00022777"/>
    </source>
</evidence>
<keyword evidence="9 16" id="KW-0547">Nucleotide-binding</keyword>
<comment type="caution">
    <text evidence="17">The sequence shown here is derived from an EMBL/GenBank/DDBJ whole genome shotgun (WGS) entry which is preliminary data.</text>
</comment>
<comment type="pathway">
    <text evidence="4 16">Cofactor biosynthesis; coenzyme A biosynthesis; CoA from (R)-pantothenate: step 1/5.</text>
</comment>
<name>A0ABV7XCM0_9SPHN</name>
<dbReference type="SUPFAM" id="SSF53067">
    <property type="entry name" value="Actin-like ATPase domain"/>
    <property type="match status" value="2"/>
</dbReference>
<evidence type="ECO:0000256" key="11">
    <source>
        <dbReference type="ARBA" id="ARBA00022840"/>
    </source>
</evidence>
<comment type="subcellular location">
    <subcellularLocation>
        <location evidence="3 16">Cytoplasm</location>
    </subcellularLocation>
</comment>
<dbReference type="Proteomes" id="UP001595615">
    <property type="component" value="Unassembled WGS sequence"/>
</dbReference>
<comment type="subunit">
    <text evidence="5 16">Homodimer.</text>
</comment>
<evidence type="ECO:0000256" key="2">
    <source>
        <dbReference type="ARBA" id="ARBA00001958"/>
    </source>
</evidence>
<feature type="binding site" evidence="16">
    <location>
        <position position="186"/>
    </location>
    <ligand>
        <name>substrate</name>
    </ligand>
</feature>
<keyword evidence="18" id="KW-1185">Reference proteome</keyword>
<evidence type="ECO:0000256" key="6">
    <source>
        <dbReference type="ARBA" id="ARBA00012102"/>
    </source>
</evidence>
<dbReference type="EMBL" id="JBHRXV010000011">
    <property type="protein sequence ID" value="MFC3713905.1"/>
    <property type="molecule type" value="Genomic_DNA"/>
</dbReference>
<sequence length="257" mass="27303">MLLAIDVGNTNVVFALIEGETIHHRWRIATTHARTADEYAVWLSQLMALEGLDRSAVTAAVISTVVPPSLFDLKRLCSKYFHVEPIVVGEPGVDPGIGVNVPNPQEVGADRIVNSAAAYERYGDGLIVVDFGTATTFDTVMDGAYVGGAIAPGINLSMEALYMAAAKLPRIAIEPPANGRALAQGTVPAMQSGIFFGYVGLVEGLVRRIKSDMSRPATVIGTGGLATLFNRHTDVIDHVDGDLTIRGLALIHARNSK</sequence>
<comment type="catalytic activity">
    <reaction evidence="1 16">
        <text>(R)-pantothenate + ATP = (R)-4'-phosphopantothenate + ADP + H(+)</text>
        <dbReference type="Rhea" id="RHEA:16373"/>
        <dbReference type="ChEBI" id="CHEBI:10986"/>
        <dbReference type="ChEBI" id="CHEBI:15378"/>
        <dbReference type="ChEBI" id="CHEBI:29032"/>
        <dbReference type="ChEBI" id="CHEBI:30616"/>
        <dbReference type="ChEBI" id="CHEBI:456216"/>
        <dbReference type="EC" id="2.7.1.33"/>
    </reaction>
</comment>
<evidence type="ECO:0000256" key="8">
    <source>
        <dbReference type="ARBA" id="ARBA00022679"/>
    </source>
</evidence>
<comment type="cofactor">
    <cofactor evidence="2">
        <name>K(+)</name>
        <dbReference type="ChEBI" id="CHEBI:29103"/>
    </cofactor>
</comment>
<evidence type="ECO:0000256" key="13">
    <source>
        <dbReference type="ARBA" id="ARBA00022993"/>
    </source>
</evidence>
<dbReference type="HAMAP" id="MF_01274">
    <property type="entry name" value="Pantothen_kinase_3"/>
    <property type="match status" value="1"/>
</dbReference>
<comment type="cofactor">
    <cofactor evidence="16">
        <name>NH4(+)</name>
        <dbReference type="ChEBI" id="CHEBI:28938"/>
    </cofactor>
    <cofactor evidence="16">
        <name>K(+)</name>
        <dbReference type="ChEBI" id="CHEBI:29103"/>
    </cofactor>
    <text evidence="16">A monovalent cation. Ammonium or potassium.</text>
</comment>
<feature type="binding site" evidence="16">
    <location>
        <begin position="6"/>
        <end position="13"/>
    </location>
    <ligand>
        <name>ATP</name>
        <dbReference type="ChEBI" id="CHEBI:30616"/>
    </ligand>
</feature>
<dbReference type="RefSeq" id="WP_380862852.1">
    <property type="nucleotide sequence ID" value="NZ_JBHRXV010000011.1"/>
</dbReference>
<comment type="caution">
    <text evidence="16">Lacks conserved residue(s) required for the propagation of feature annotation.</text>
</comment>
<evidence type="ECO:0000313" key="18">
    <source>
        <dbReference type="Proteomes" id="UP001595615"/>
    </source>
</evidence>
<evidence type="ECO:0000256" key="7">
    <source>
        <dbReference type="ARBA" id="ARBA00022490"/>
    </source>
</evidence>
<dbReference type="EC" id="2.7.1.33" evidence="6 16"/>
<dbReference type="InterPro" id="IPR043129">
    <property type="entry name" value="ATPase_NBD"/>
</dbReference>
<evidence type="ECO:0000256" key="16">
    <source>
        <dbReference type="HAMAP-Rule" id="MF_01274"/>
    </source>
</evidence>
<evidence type="ECO:0000256" key="14">
    <source>
        <dbReference type="ARBA" id="ARBA00038036"/>
    </source>
</evidence>
<keyword evidence="11 16" id="KW-0067">ATP-binding</keyword>
<gene>
    <name evidence="16" type="primary">coaX</name>
    <name evidence="17" type="ORF">ACFOMD_15115</name>
</gene>
<dbReference type="NCBIfam" id="NF009844">
    <property type="entry name" value="PRK13318.1-2"/>
    <property type="match status" value="1"/>
</dbReference>
<reference evidence="18" key="1">
    <citation type="journal article" date="2019" name="Int. J. Syst. Evol. Microbiol.">
        <title>The Global Catalogue of Microorganisms (GCM) 10K type strain sequencing project: providing services to taxonomists for standard genome sequencing and annotation.</title>
        <authorList>
            <consortium name="The Broad Institute Genomics Platform"/>
            <consortium name="The Broad Institute Genome Sequencing Center for Infectious Disease"/>
            <person name="Wu L."/>
            <person name="Ma J."/>
        </authorList>
    </citation>
    <scope>NUCLEOTIDE SEQUENCE [LARGE SCALE GENOMIC DNA]</scope>
    <source>
        <strain evidence="18">KCTC 42644</strain>
    </source>
</reference>
<evidence type="ECO:0000256" key="1">
    <source>
        <dbReference type="ARBA" id="ARBA00001206"/>
    </source>
</evidence>
<evidence type="ECO:0000256" key="12">
    <source>
        <dbReference type="ARBA" id="ARBA00022958"/>
    </source>
</evidence>
<keyword evidence="7 16" id="KW-0963">Cytoplasm</keyword>
<keyword evidence="10 16" id="KW-0418">Kinase</keyword>
<dbReference type="PANTHER" id="PTHR34265:SF1">
    <property type="entry name" value="TYPE III PANTOTHENATE KINASE"/>
    <property type="match status" value="1"/>
</dbReference>
<protein>
    <recommendedName>
        <fullName evidence="15 16">Type III pantothenate kinase</fullName>
        <ecNumber evidence="6 16">2.7.1.33</ecNumber>
    </recommendedName>
    <alternativeName>
        <fullName evidence="16">PanK-III</fullName>
    </alternativeName>
    <alternativeName>
        <fullName evidence="16">Pantothenic acid kinase</fullName>
    </alternativeName>
</protein>
<comment type="similarity">
    <text evidence="14 16">Belongs to the type III pantothenate kinase family.</text>
</comment>
<evidence type="ECO:0000256" key="5">
    <source>
        <dbReference type="ARBA" id="ARBA00011738"/>
    </source>
</evidence>